<dbReference type="Pfam" id="PF13649">
    <property type="entry name" value="Methyltransf_25"/>
    <property type="match status" value="1"/>
</dbReference>
<comment type="caution">
    <text evidence="3">The sequence shown here is derived from an EMBL/GenBank/DDBJ whole genome shotgun (WGS) entry which is preliminary data.</text>
</comment>
<dbReference type="SUPFAM" id="SSF53335">
    <property type="entry name" value="S-adenosyl-L-methionine-dependent methyltransferases"/>
    <property type="match status" value="1"/>
</dbReference>
<dbReference type="CDD" id="cd02440">
    <property type="entry name" value="AdoMet_MTases"/>
    <property type="match status" value="1"/>
</dbReference>
<dbReference type="InterPro" id="IPR041698">
    <property type="entry name" value="Methyltransf_25"/>
</dbReference>
<organism evidence="3 4">
    <name type="scientific">Candidatus Gallacutalibacter pullicola</name>
    <dbReference type="NCBI Taxonomy" id="2840830"/>
    <lineage>
        <taxon>Bacteria</taxon>
        <taxon>Bacillati</taxon>
        <taxon>Bacillota</taxon>
        <taxon>Clostridia</taxon>
        <taxon>Eubacteriales</taxon>
        <taxon>Candidatus Gallacutalibacter</taxon>
    </lineage>
</organism>
<protein>
    <submittedName>
        <fullName evidence="3">Class I SAM-dependent methyltransferase</fullName>
    </submittedName>
</protein>
<gene>
    <name evidence="3" type="ORF">IAA54_11800</name>
</gene>
<accession>A0A9D1DSW0</accession>
<dbReference type="InterPro" id="IPR029063">
    <property type="entry name" value="SAM-dependent_MTases_sf"/>
</dbReference>
<dbReference type="Gene3D" id="3.40.50.150">
    <property type="entry name" value="Vaccinia Virus protein VP39"/>
    <property type="match status" value="1"/>
</dbReference>
<dbReference type="EMBL" id="DVHF01000153">
    <property type="protein sequence ID" value="HIR58333.1"/>
    <property type="molecule type" value="Genomic_DNA"/>
</dbReference>
<keyword evidence="1" id="KW-0808">Transferase</keyword>
<proteinExistence type="predicted"/>
<keyword evidence="3" id="KW-0489">Methyltransferase</keyword>
<evidence type="ECO:0000259" key="2">
    <source>
        <dbReference type="Pfam" id="PF13649"/>
    </source>
</evidence>
<reference evidence="3" key="2">
    <citation type="journal article" date="2021" name="PeerJ">
        <title>Extensive microbial diversity within the chicken gut microbiome revealed by metagenomics and culture.</title>
        <authorList>
            <person name="Gilroy R."/>
            <person name="Ravi A."/>
            <person name="Getino M."/>
            <person name="Pursley I."/>
            <person name="Horton D.L."/>
            <person name="Alikhan N.F."/>
            <person name="Baker D."/>
            <person name="Gharbi K."/>
            <person name="Hall N."/>
            <person name="Watson M."/>
            <person name="Adriaenssens E.M."/>
            <person name="Foster-Nyarko E."/>
            <person name="Jarju S."/>
            <person name="Secka A."/>
            <person name="Antonio M."/>
            <person name="Oren A."/>
            <person name="Chaudhuri R.R."/>
            <person name="La Ragione R."/>
            <person name="Hildebrand F."/>
            <person name="Pallen M.J."/>
        </authorList>
    </citation>
    <scope>NUCLEOTIDE SEQUENCE</scope>
    <source>
        <strain evidence="3">ChiSjej1B19-7085</strain>
    </source>
</reference>
<dbReference type="AlphaFoldDB" id="A0A9D1DSW0"/>
<reference evidence="3" key="1">
    <citation type="submission" date="2020-10" db="EMBL/GenBank/DDBJ databases">
        <authorList>
            <person name="Gilroy R."/>
        </authorList>
    </citation>
    <scope>NUCLEOTIDE SEQUENCE</scope>
    <source>
        <strain evidence="3">ChiSjej1B19-7085</strain>
    </source>
</reference>
<feature type="domain" description="Methyltransferase" evidence="2">
    <location>
        <begin position="41"/>
        <end position="135"/>
    </location>
</feature>
<dbReference type="Proteomes" id="UP000886785">
    <property type="component" value="Unassembled WGS sequence"/>
</dbReference>
<sequence>MSYSTFAFYYDALTGNVDYRARADYLYRLLERLGHEPGITLDLACGTGSLTLELARRGLDVYGVDGSLEMLSVAKQKASEAGLDVLFLCQRMQSIDLYGTVDTVVCSLDSINHLTTEKDVLAAFQRVSLFLAPGGYFIFDLNTPYKHREVLGDNVFIYDTDEVFCAWQNHFDPKTLRTHIVLDFFGRDGSIYHRATEEFYERAYPLEQIGEWLGEAGLELTAVYGDQSFEPPSETEERVIVVAHKPEN</sequence>
<evidence type="ECO:0000313" key="3">
    <source>
        <dbReference type="EMBL" id="HIR58333.1"/>
    </source>
</evidence>
<evidence type="ECO:0000256" key="1">
    <source>
        <dbReference type="ARBA" id="ARBA00022679"/>
    </source>
</evidence>
<evidence type="ECO:0000313" key="4">
    <source>
        <dbReference type="Proteomes" id="UP000886785"/>
    </source>
</evidence>
<dbReference type="GO" id="GO:0032259">
    <property type="term" value="P:methylation"/>
    <property type="evidence" value="ECO:0007669"/>
    <property type="project" value="UniProtKB-KW"/>
</dbReference>
<name>A0A9D1DSW0_9FIRM</name>
<dbReference type="Gene3D" id="2.20.25.110">
    <property type="entry name" value="S-adenosyl-L-methionine-dependent methyltransferases"/>
    <property type="match status" value="1"/>
</dbReference>
<dbReference type="GO" id="GO:0008168">
    <property type="term" value="F:methyltransferase activity"/>
    <property type="evidence" value="ECO:0007669"/>
    <property type="project" value="UniProtKB-KW"/>
</dbReference>
<dbReference type="PANTHER" id="PTHR43861">
    <property type="entry name" value="TRANS-ACONITATE 2-METHYLTRANSFERASE-RELATED"/>
    <property type="match status" value="1"/>
</dbReference>